<comment type="caution">
    <text evidence="2">The sequence shown here is derived from an EMBL/GenBank/DDBJ whole genome shotgun (WGS) entry which is preliminary data.</text>
</comment>
<accession>A0A916JX43</accession>
<feature type="transmembrane region" description="Helical" evidence="1">
    <location>
        <begin position="197"/>
        <end position="215"/>
    </location>
</feature>
<keyword evidence="1" id="KW-0472">Membrane</keyword>
<evidence type="ECO:0000313" key="3">
    <source>
        <dbReference type="Proteomes" id="UP000693672"/>
    </source>
</evidence>
<feature type="transmembrane region" description="Helical" evidence="1">
    <location>
        <begin position="120"/>
        <end position="137"/>
    </location>
</feature>
<dbReference type="EMBL" id="CAJVAS010000004">
    <property type="protein sequence ID" value="CAG7612144.1"/>
    <property type="molecule type" value="Genomic_DNA"/>
</dbReference>
<keyword evidence="3" id="KW-1185">Reference proteome</keyword>
<keyword evidence="1" id="KW-1133">Transmembrane helix</keyword>
<sequence>MIRMRVPHTNIANTDRLQTGERSIRLKAWYQTFPARMRRQQALISPDGFTYLRWQNPYIIAWWSVSFPGFGHFLLHQYIRGFLLSFWEVMINTATHMNEAIVYSLSGRFAQASAVLEPKWVLAYLLVYLFAIWDSYMKAVEANQQYHLAKLEGARLTPFRIDRFNIMYLAKKRPLSAMFCSFMFPGLGQIYNSRLSLGFYGVVWWTIYMTLSHSHESLMLLITGRLQEAKAVLNPHWLLFMPSVIGGAMYDAYMSARDNNQLFRTEQMQYFRERYPAYHIDIFPKAE</sequence>
<evidence type="ECO:0000313" key="2">
    <source>
        <dbReference type="EMBL" id="CAG7612144.1"/>
    </source>
</evidence>
<evidence type="ECO:0000256" key="1">
    <source>
        <dbReference type="SAM" id="Phobius"/>
    </source>
</evidence>
<feature type="transmembrane region" description="Helical" evidence="1">
    <location>
        <begin position="235"/>
        <end position="254"/>
    </location>
</feature>
<keyword evidence="1" id="KW-0812">Transmembrane</keyword>
<feature type="transmembrane region" description="Helical" evidence="1">
    <location>
        <begin position="59"/>
        <end position="79"/>
    </location>
</feature>
<dbReference type="AlphaFoldDB" id="A0A916JX43"/>
<organism evidence="2 3">
    <name type="scientific">Paenibacillus solanacearum</name>
    <dbReference type="NCBI Taxonomy" id="2048548"/>
    <lineage>
        <taxon>Bacteria</taxon>
        <taxon>Bacillati</taxon>
        <taxon>Bacillota</taxon>
        <taxon>Bacilli</taxon>
        <taxon>Bacillales</taxon>
        <taxon>Paenibacillaceae</taxon>
        <taxon>Paenibacillus</taxon>
    </lineage>
</organism>
<reference evidence="2" key="1">
    <citation type="submission" date="2021-06" db="EMBL/GenBank/DDBJ databases">
        <authorList>
            <person name="Criscuolo A."/>
        </authorList>
    </citation>
    <scope>NUCLEOTIDE SEQUENCE</scope>
    <source>
        <strain evidence="2">CIP111600</strain>
    </source>
</reference>
<name>A0A916JX43_9BACL</name>
<gene>
    <name evidence="2" type="ORF">PAESOLCIP111_01488</name>
</gene>
<proteinExistence type="predicted"/>
<dbReference type="Proteomes" id="UP000693672">
    <property type="component" value="Unassembled WGS sequence"/>
</dbReference>
<protein>
    <submittedName>
        <fullName evidence="2">Uncharacterized protein</fullName>
    </submittedName>
</protein>